<dbReference type="NCBIfam" id="TIGR00611">
    <property type="entry name" value="recf"/>
    <property type="match status" value="1"/>
</dbReference>
<dbReference type="InterPro" id="IPR018078">
    <property type="entry name" value="DNA-binding_RecF_CS"/>
</dbReference>
<evidence type="ECO:0000256" key="10">
    <source>
        <dbReference type="RuleBase" id="RU000578"/>
    </source>
</evidence>
<evidence type="ECO:0000256" key="1">
    <source>
        <dbReference type="ARBA" id="ARBA00004496"/>
    </source>
</evidence>
<comment type="function">
    <text evidence="9 10">The RecF protein is involved in DNA metabolism; it is required for DNA replication and normal SOS inducibility. RecF binds preferentially to single-stranded, linear DNA. It also seems to bind ATP.</text>
</comment>
<dbReference type="GO" id="GO:0005737">
    <property type="term" value="C:cytoplasm"/>
    <property type="evidence" value="ECO:0007669"/>
    <property type="project" value="UniProtKB-SubCell"/>
</dbReference>
<evidence type="ECO:0000256" key="3">
    <source>
        <dbReference type="ARBA" id="ARBA00020170"/>
    </source>
</evidence>
<keyword evidence="7 9" id="KW-0067">ATP-binding</keyword>
<dbReference type="GO" id="GO:0000731">
    <property type="term" value="P:DNA synthesis involved in DNA repair"/>
    <property type="evidence" value="ECO:0007669"/>
    <property type="project" value="TreeGrafter"/>
</dbReference>
<dbReference type="InterPro" id="IPR001238">
    <property type="entry name" value="DNA-binding_RecF"/>
</dbReference>
<keyword evidence="9 10" id="KW-0234">DNA repair</keyword>
<dbReference type="InterPro" id="IPR003395">
    <property type="entry name" value="RecF/RecN/SMC_N"/>
</dbReference>
<sequence>MTASRITRLTLTHFRNYRVAGLTTRGERVVLVGANGAGKTNCLEAISFLSPGRGLRRATLDDVADNQGDGSWAVAAEVEGALGLATLGTGIDPTRAETATTRRCRIDREPVGSATAFGDHLRMVWLTPAMDGLFMGAASERRRFFDRLVLAIDSQHSGRVSALDRSLRSRNRLLEDYRNADSHWLDAVERETAELAVAVAAMRGQTAMRLAAMLDARGAASAFPSAKIMLDGWMESALLTEPATAVEDRYRTILREGRPRDAAAGRTLDGPHLTDLEVIYAPKAMPARDASTGEQKALLIGLVLAHAQLVSEMTGITPLLLLDEVVAHLDPSRRAALFDELAKLGAQVWMTGADPAAFAEIGAGAEIFTVDSGRSSPRS</sequence>
<dbReference type="GO" id="GO:0006302">
    <property type="term" value="P:double-strand break repair"/>
    <property type="evidence" value="ECO:0007669"/>
    <property type="project" value="TreeGrafter"/>
</dbReference>
<comment type="subcellular location">
    <subcellularLocation>
        <location evidence="1 9 10">Cytoplasm</location>
    </subcellularLocation>
</comment>
<keyword evidence="8 9" id="KW-0238">DNA-binding</keyword>
<evidence type="ECO:0000256" key="8">
    <source>
        <dbReference type="ARBA" id="ARBA00023125"/>
    </source>
</evidence>
<dbReference type="PROSITE" id="PS00617">
    <property type="entry name" value="RECF_1"/>
    <property type="match status" value="1"/>
</dbReference>
<gene>
    <name evidence="9 12" type="primary">recF</name>
    <name evidence="12" type="ORF">HZA66_01915</name>
</gene>
<keyword evidence="9 10" id="KW-0227">DNA damage</keyword>
<evidence type="ECO:0000313" key="12">
    <source>
        <dbReference type="EMBL" id="MBI5128175.1"/>
    </source>
</evidence>
<dbReference type="AlphaFoldDB" id="A0A933RTV4"/>
<comment type="similarity">
    <text evidence="2 9 10">Belongs to the RecF family.</text>
</comment>
<dbReference type="Proteomes" id="UP000782519">
    <property type="component" value="Unassembled WGS sequence"/>
</dbReference>
<evidence type="ECO:0000256" key="2">
    <source>
        <dbReference type="ARBA" id="ARBA00008016"/>
    </source>
</evidence>
<dbReference type="PANTHER" id="PTHR32182">
    <property type="entry name" value="DNA REPLICATION AND REPAIR PROTEIN RECF"/>
    <property type="match status" value="1"/>
</dbReference>
<dbReference type="InterPro" id="IPR042174">
    <property type="entry name" value="RecF_2"/>
</dbReference>
<comment type="caution">
    <text evidence="12">The sequence shown here is derived from an EMBL/GenBank/DDBJ whole genome shotgun (WGS) entry which is preliminary data.</text>
</comment>
<proteinExistence type="inferred from homology"/>
<evidence type="ECO:0000256" key="9">
    <source>
        <dbReference type="HAMAP-Rule" id="MF_00365"/>
    </source>
</evidence>
<organism evidence="12 13">
    <name type="scientific">Rhodopseudomonas palustris</name>
    <dbReference type="NCBI Taxonomy" id="1076"/>
    <lineage>
        <taxon>Bacteria</taxon>
        <taxon>Pseudomonadati</taxon>
        <taxon>Pseudomonadota</taxon>
        <taxon>Alphaproteobacteria</taxon>
        <taxon>Hyphomicrobiales</taxon>
        <taxon>Nitrobacteraceae</taxon>
        <taxon>Rhodopseudomonas</taxon>
    </lineage>
</organism>
<dbReference type="Pfam" id="PF02463">
    <property type="entry name" value="SMC_N"/>
    <property type="match status" value="1"/>
</dbReference>
<evidence type="ECO:0000256" key="4">
    <source>
        <dbReference type="ARBA" id="ARBA00022490"/>
    </source>
</evidence>
<evidence type="ECO:0000259" key="11">
    <source>
        <dbReference type="Pfam" id="PF02463"/>
    </source>
</evidence>
<dbReference type="InterPro" id="IPR027417">
    <property type="entry name" value="P-loop_NTPase"/>
</dbReference>
<dbReference type="EMBL" id="JACRJB010000006">
    <property type="protein sequence ID" value="MBI5128175.1"/>
    <property type="molecule type" value="Genomic_DNA"/>
</dbReference>
<dbReference type="FunFam" id="1.20.1050.90:FF:000009">
    <property type="entry name" value="DNA replication and repair protein RecF"/>
    <property type="match status" value="1"/>
</dbReference>
<feature type="binding site" evidence="9">
    <location>
        <begin position="33"/>
        <end position="40"/>
    </location>
    <ligand>
        <name>ATP</name>
        <dbReference type="ChEBI" id="CHEBI:30616"/>
    </ligand>
</feature>
<keyword evidence="9 10" id="KW-0742">SOS response</keyword>
<dbReference type="GO" id="GO:0003697">
    <property type="term" value="F:single-stranded DNA binding"/>
    <property type="evidence" value="ECO:0007669"/>
    <property type="project" value="UniProtKB-UniRule"/>
</dbReference>
<accession>A0A933RTV4</accession>
<feature type="domain" description="RecF/RecN/SMC N-terminal" evidence="11">
    <location>
        <begin position="6"/>
        <end position="373"/>
    </location>
</feature>
<dbReference type="GO" id="GO:0006260">
    <property type="term" value="P:DNA replication"/>
    <property type="evidence" value="ECO:0007669"/>
    <property type="project" value="UniProtKB-UniRule"/>
</dbReference>
<evidence type="ECO:0000256" key="5">
    <source>
        <dbReference type="ARBA" id="ARBA00022705"/>
    </source>
</evidence>
<dbReference type="PANTHER" id="PTHR32182:SF0">
    <property type="entry name" value="DNA REPLICATION AND REPAIR PROTEIN RECF"/>
    <property type="match status" value="1"/>
</dbReference>
<dbReference type="Gene3D" id="3.40.50.300">
    <property type="entry name" value="P-loop containing nucleotide triphosphate hydrolases"/>
    <property type="match status" value="1"/>
</dbReference>
<dbReference type="SUPFAM" id="SSF52540">
    <property type="entry name" value="P-loop containing nucleoside triphosphate hydrolases"/>
    <property type="match status" value="1"/>
</dbReference>
<protein>
    <recommendedName>
        <fullName evidence="3 9">DNA replication and repair protein RecF</fullName>
    </recommendedName>
</protein>
<keyword evidence="6 9" id="KW-0547">Nucleotide-binding</keyword>
<evidence type="ECO:0000256" key="7">
    <source>
        <dbReference type="ARBA" id="ARBA00022840"/>
    </source>
</evidence>
<dbReference type="GO" id="GO:0005524">
    <property type="term" value="F:ATP binding"/>
    <property type="evidence" value="ECO:0007669"/>
    <property type="project" value="UniProtKB-UniRule"/>
</dbReference>
<keyword evidence="4 9" id="KW-0963">Cytoplasm</keyword>
<dbReference type="Gene3D" id="1.20.1050.90">
    <property type="entry name" value="RecF/RecN/SMC, N-terminal domain"/>
    <property type="match status" value="1"/>
</dbReference>
<name>A0A933RTV4_RHOPL</name>
<dbReference type="GO" id="GO:0009432">
    <property type="term" value="P:SOS response"/>
    <property type="evidence" value="ECO:0007669"/>
    <property type="project" value="UniProtKB-UniRule"/>
</dbReference>
<reference evidence="12" key="1">
    <citation type="submission" date="2020-07" db="EMBL/GenBank/DDBJ databases">
        <title>Huge and variable diversity of episymbiotic CPR bacteria and DPANN archaea in groundwater ecosystems.</title>
        <authorList>
            <person name="He C.Y."/>
            <person name="Keren R."/>
            <person name="Whittaker M."/>
            <person name="Farag I.F."/>
            <person name="Doudna J."/>
            <person name="Cate J.H.D."/>
            <person name="Banfield J.F."/>
        </authorList>
    </citation>
    <scope>NUCLEOTIDE SEQUENCE</scope>
    <source>
        <strain evidence="12">NC_groundwater_1818_Pr3_B-0.1um_66_35</strain>
    </source>
</reference>
<dbReference type="PROSITE" id="PS00618">
    <property type="entry name" value="RECF_2"/>
    <property type="match status" value="1"/>
</dbReference>
<evidence type="ECO:0000313" key="13">
    <source>
        <dbReference type="Proteomes" id="UP000782519"/>
    </source>
</evidence>
<keyword evidence="5 9" id="KW-0235">DNA replication</keyword>
<evidence type="ECO:0000256" key="6">
    <source>
        <dbReference type="ARBA" id="ARBA00022741"/>
    </source>
</evidence>
<dbReference type="HAMAP" id="MF_00365">
    <property type="entry name" value="RecF"/>
    <property type="match status" value="1"/>
</dbReference>